<evidence type="ECO:0000313" key="3">
    <source>
        <dbReference type="RefSeq" id="XP_005113533.2"/>
    </source>
</evidence>
<sequence length="162" mass="18091">MREEGCNKDKSSHSNNPNRFRRAKHSEDSWSEEEEGEVSDDETPRRPPCRQSFSTLSSEGVFSEEDNTSEISRDRDGSGDGGLLSTGSAENLQAELAKCTCVSDGLSDRENTVRKMKDKVTSPDRIFEKSDTETSTDSDECSDMTVSSTIHKTRSYESSTQW</sequence>
<dbReference type="Proteomes" id="UP000694888">
    <property type="component" value="Unplaced"/>
</dbReference>
<organism evidence="2 3">
    <name type="scientific">Aplysia californica</name>
    <name type="common">California sea hare</name>
    <dbReference type="NCBI Taxonomy" id="6500"/>
    <lineage>
        <taxon>Eukaryota</taxon>
        <taxon>Metazoa</taxon>
        <taxon>Spiralia</taxon>
        <taxon>Lophotrochozoa</taxon>
        <taxon>Mollusca</taxon>
        <taxon>Gastropoda</taxon>
        <taxon>Heterobranchia</taxon>
        <taxon>Euthyneura</taxon>
        <taxon>Tectipleura</taxon>
        <taxon>Aplysiida</taxon>
        <taxon>Aplysioidea</taxon>
        <taxon>Aplysiidae</taxon>
        <taxon>Aplysia</taxon>
    </lineage>
</organism>
<dbReference type="RefSeq" id="XP_005113533.2">
    <property type="nucleotide sequence ID" value="XM_005113476.3"/>
</dbReference>
<protein>
    <submittedName>
        <fullName evidence="3">Uncharacterized protein LOC101848494</fullName>
    </submittedName>
</protein>
<name>A0ABM0KBE7_APLCA</name>
<accession>A0ABM0KBE7</accession>
<reference evidence="3" key="1">
    <citation type="submission" date="2025-08" db="UniProtKB">
        <authorList>
            <consortium name="RefSeq"/>
        </authorList>
    </citation>
    <scope>IDENTIFICATION</scope>
</reference>
<feature type="compositionally biased region" description="Acidic residues" evidence="1">
    <location>
        <begin position="29"/>
        <end position="41"/>
    </location>
</feature>
<feature type="region of interest" description="Disordered" evidence="1">
    <location>
        <begin position="1"/>
        <end position="88"/>
    </location>
</feature>
<gene>
    <name evidence="3" type="primary">LOC101848494</name>
</gene>
<evidence type="ECO:0000313" key="2">
    <source>
        <dbReference type="Proteomes" id="UP000694888"/>
    </source>
</evidence>
<feature type="region of interest" description="Disordered" evidence="1">
    <location>
        <begin position="113"/>
        <end position="162"/>
    </location>
</feature>
<proteinExistence type="predicted"/>
<feature type="compositionally biased region" description="Polar residues" evidence="1">
    <location>
        <begin position="144"/>
        <end position="162"/>
    </location>
</feature>
<feature type="compositionally biased region" description="Polar residues" evidence="1">
    <location>
        <begin position="51"/>
        <end position="60"/>
    </location>
</feature>
<keyword evidence="2" id="KW-1185">Reference proteome</keyword>
<feature type="compositionally biased region" description="Basic and acidic residues" evidence="1">
    <location>
        <begin position="113"/>
        <end position="132"/>
    </location>
</feature>
<dbReference type="GeneID" id="101848494"/>
<feature type="compositionally biased region" description="Basic and acidic residues" evidence="1">
    <location>
        <begin position="1"/>
        <end position="12"/>
    </location>
</feature>
<evidence type="ECO:0000256" key="1">
    <source>
        <dbReference type="SAM" id="MobiDB-lite"/>
    </source>
</evidence>